<name>A0AAE0TE45_9BIVA</name>
<organism evidence="1 2">
    <name type="scientific">Potamilus streckersoni</name>
    <dbReference type="NCBI Taxonomy" id="2493646"/>
    <lineage>
        <taxon>Eukaryota</taxon>
        <taxon>Metazoa</taxon>
        <taxon>Spiralia</taxon>
        <taxon>Lophotrochozoa</taxon>
        <taxon>Mollusca</taxon>
        <taxon>Bivalvia</taxon>
        <taxon>Autobranchia</taxon>
        <taxon>Heteroconchia</taxon>
        <taxon>Palaeoheterodonta</taxon>
        <taxon>Unionida</taxon>
        <taxon>Unionoidea</taxon>
        <taxon>Unionidae</taxon>
        <taxon>Ambleminae</taxon>
        <taxon>Lampsilini</taxon>
        <taxon>Potamilus</taxon>
    </lineage>
</organism>
<gene>
    <name evidence="1" type="ORF">CHS0354_042545</name>
</gene>
<protein>
    <submittedName>
        <fullName evidence="1">Uncharacterized protein</fullName>
    </submittedName>
</protein>
<evidence type="ECO:0000313" key="2">
    <source>
        <dbReference type="Proteomes" id="UP001195483"/>
    </source>
</evidence>
<dbReference type="AlphaFoldDB" id="A0AAE0TE45"/>
<reference evidence="1" key="2">
    <citation type="journal article" date="2021" name="Genome Biol. Evol.">
        <title>Developing a high-quality reference genome for a parasitic bivalve with doubly uniparental inheritance (Bivalvia: Unionida).</title>
        <authorList>
            <person name="Smith C.H."/>
        </authorList>
    </citation>
    <scope>NUCLEOTIDE SEQUENCE</scope>
    <source>
        <strain evidence="1">CHS0354</strain>
        <tissue evidence="1">Mantle</tissue>
    </source>
</reference>
<keyword evidence="2" id="KW-1185">Reference proteome</keyword>
<evidence type="ECO:0000313" key="1">
    <source>
        <dbReference type="EMBL" id="KAK3608561.1"/>
    </source>
</evidence>
<accession>A0AAE0TE45</accession>
<proteinExistence type="predicted"/>
<reference evidence="1" key="1">
    <citation type="journal article" date="2021" name="Genome Biol. Evol.">
        <title>A High-Quality Reference Genome for a Parasitic Bivalve with Doubly Uniparental Inheritance (Bivalvia: Unionida).</title>
        <authorList>
            <person name="Smith C.H."/>
        </authorList>
    </citation>
    <scope>NUCLEOTIDE SEQUENCE</scope>
    <source>
        <strain evidence="1">CHS0354</strain>
    </source>
</reference>
<dbReference type="EMBL" id="JAEAOA010002356">
    <property type="protein sequence ID" value="KAK3608561.1"/>
    <property type="molecule type" value="Genomic_DNA"/>
</dbReference>
<sequence length="104" mass="11808">MVLELKIIDLDIKLMSLLRILYANNGNEWGDMFRGQGPVFMYKFNAAISDLQSLRWGNGICAIRYVLLLADSKSDEDFTGPVYWKRGCQKVVCGISYEYDGEVG</sequence>
<dbReference type="Proteomes" id="UP001195483">
    <property type="component" value="Unassembled WGS sequence"/>
</dbReference>
<comment type="caution">
    <text evidence="1">The sequence shown here is derived from an EMBL/GenBank/DDBJ whole genome shotgun (WGS) entry which is preliminary data.</text>
</comment>
<reference evidence="1" key="3">
    <citation type="submission" date="2023-05" db="EMBL/GenBank/DDBJ databases">
        <authorList>
            <person name="Smith C.H."/>
        </authorList>
    </citation>
    <scope>NUCLEOTIDE SEQUENCE</scope>
    <source>
        <strain evidence="1">CHS0354</strain>
        <tissue evidence="1">Mantle</tissue>
    </source>
</reference>